<dbReference type="InterPro" id="IPR036860">
    <property type="entry name" value="SH2_dom_sf"/>
</dbReference>
<comment type="caution">
    <text evidence="4">The sequence shown here is derived from an EMBL/GenBank/DDBJ whole genome shotgun (WGS) entry which is preliminary data.</text>
</comment>
<feature type="compositionally biased region" description="Polar residues" evidence="2">
    <location>
        <begin position="517"/>
        <end position="528"/>
    </location>
</feature>
<accession>A0ABQ9ETG3</accession>
<sequence length="995" mass="109899">MLNNIASDLDLLLNDLCHIHPYQDSANSTKFKTFGKGQNYSDSSPGFGEDSAFGTLASTDSFNSDQKLRSDSIQSSHLEVFGLNHQTHPIWCLPDVGRSGAVHLLKDREIGTFIVRNSSQPNTMALSVQFPENGQQNVDHYLIESTPDGFRLNGSLHFFKAIPELLAYYCENIDELPHKLLPLPAIRNARTLQELVSLSHLGQDLWTSSKFEKGSISNLSSTSGNVHAALHKSVSEPINITNACKLSQSNHSIPVTLPSPLVQNLSNTSTTDTGSQVDGHSSSKSSHSVDSLLNRVGNCNVPLHLSKSKSDSAFSMHEGSALCEMCGSKISSSSQSRTVSQASSVNSGENSRSNSSHSSLKNKSTLYFTTPIELLHIPENQYFKSELSDKMSDYEDIWRSSAAHTPMSSMKNTPVPSVRHSLVSSTGPNISVDLSASHVEASTLNNMCSPDLKEIPQKIISTSLHNDLNNSQQLNFKSKNNLQRALSLDEASNQNCQKTSIDIDTLSERGLTKAETKSTTSVCTQTSPVVVKHKPPNLKSVNRDSNEQNSGDRKSNSSTSTVVSSLKSPVYAEPFDALSPSSAVKEMGVYVPRVRRRSAPSMGAQSRKLRAISHNPTLETIFSPDCDNTQNFEFKENGAINERLMNSEFTPPPSGMRRTQSAKVRSTRDRDKISHPLSKENLEEVKAKLESLNTKRKVKRTQSENIKQTNTEGLNLRSVKKELKLLEEYSEKGKTTATSTLRKFPVYQRHISIESSTNSDADWSTMEDMISQNNPGLTVKPIKNLLLKSNYRVMSEYDNLSNQYAAPSAKSRASTGTVFCKPWDNSLLDKLMVSSDPKLAPPMDLHERILSWQIHNEKYSGSSNEQGTTTDSEHVCEPEQGGGNQNNQQCLPAVFVQPPSSRDSTTETITECKGEILSSSHQTLKVQCSDDEGVKSESGEETLAVPVGLKNPVIQSKYYLKEFEHFYKTTCSTPLQSCQLLQFRRNYYDFDLVIT</sequence>
<name>A0ABQ9ETG3_TEGGR</name>
<reference evidence="4 5" key="1">
    <citation type="submission" date="2022-12" db="EMBL/GenBank/DDBJ databases">
        <title>Chromosome-level genome of Tegillarca granosa.</title>
        <authorList>
            <person name="Kim J."/>
        </authorList>
    </citation>
    <scope>NUCLEOTIDE SEQUENCE [LARGE SCALE GENOMIC DNA]</scope>
    <source>
        <strain evidence="4">Teg-2019</strain>
        <tissue evidence="4">Adductor muscle</tissue>
    </source>
</reference>
<feature type="compositionally biased region" description="Polar residues" evidence="2">
    <location>
        <begin position="860"/>
        <end position="870"/>
    </location>
</feature>
<evidence type="ECO:0000256" key="1">
    <source>
        <dbReference type="PROSITE-ProRule" id="PRU00191"/>
    </source>
</evidence>
<dbReference type="SMART" id="SM00252">
    <property type="entry name" value="SH2"/>
    <property type="match status" value="1"/>
</dbReference>
<feature type="domain" description="SH2" evidence="3">
    <location>
        <begin position="91"/>
        <end position="185"/>
    </location>
</feature>
<dbReference type="PROSITE" id="PS50001">
    <property type="entry name" value="SH2"/>
    <property type="match status" value="1"/>
</dbReference>
<feature type="region of interest" description="Disordered" evidence="2">
    <location>
        <begin position="645"/>
        <end position="672"/>
    </location>
</feature>
<keyword evidence="1" id="KW-0727">SH2 domain</keyword>
<evidence type="ECO:0000256" key="2">
    <source>
        <dbReference type="SAM" id="MobiDB-lite"/>
    </source>
</evidence>
<feature type="region of interest" description="Disordered" evidence="2">
    <location>
        <begin position="860"/>
        <end position="889"/>
    </location>
</feature>
<protein>
    <recommendedName>
        <fullName evidence="3">SH2 domain-containing protein</fullName>
    </recommendedName>
</protein>
<feature type="compositionally biased region" description="Basic and acidic residues" evidence="2">
    <location>
        <begin position="541"/>
        <end position="555"/>
    </location>
</feature>
<dbReference type="InterPro" id="IPR000980">
    <property type="entry name" value="SH2"/>
</dbReference>
<dbReference type="Gene3D" id="3.30.505.10">
    <property type="entry name" value="SH2 domain"/>
    <property type="match status" value="1"/>
</dbReference>
<feature type="compositionally biased region" description="Low complexity" evidence="2">
    <location>
        <begin position="556"/>
        <end position="565"/>
    </location>
</feature>
<evidence type="ECO:0000313" key="4">
    <source>
        <dbReference type="EMBL" id="KAJ8308479.1"/>
    </source>
</evidence>
<evidence type="ECO:0000313" key="5">
    <source>
        <dbReference type="Proteomes" id="UP001217089"/>
    </source>
</evidence>
<dbReference type="EMBL" id="JARBDR010000657">
    <property type="protein sequence ID" value="KAJ8308479.1"/>
    <property type="molecule type" value="Genomic_DNA"/>
</dbReference>
<feature type="compositionally biased region" description="Low complexity" evidence="2">
    <location>
        <begin position="274"/>
        <end position="289"/>
    </location>
</feature>
<dbReference type="SUPFAM" id="SSF55550">
    <property type="entry name" value="SH2 domain"/>
    <property type="match status" value="1"/>
</dbReference>
<feature type="region of interest" description="Disordered" evidence="2">
    <location>
        <begin position="257"/>
        <end position="289"/>
    </location>
</feature>
<gene>
    <name evidence="4" type="ORF">KUTeg_013353</name>
</gene>
<keyword evidence="5" id="KW-1185">Reference proteome</keyword>
<dbReference type="Proteomes" id="UP001217089">
    <property type="component" value="Unassembled WGS sequence"/>
</dbReference>
<feature type="region of interest" description="Disordered" evidence="2">
    <location>
        <begin position="511"/>
        <end position="565"/>
    </location>
</feature>
<feature type="compositionally biased region" description="Polar residues" evidence="2">
    <location>
        <begin position="261"/>
        <end position="273"/>
    </location>
</feature>
<proteinExistence type="predicted"/>
<feature type="region of interest" description="Disordered" evidence="2">
    <location>
        <begin position="334"/>
        <end position="360"/>
    </location>
</feature>
<evidence type="ECO:0000259" key="3">
    <source>
        <dbReference type="PROSITE" id="PS50001"/>
    </source>
</evidence>
<dbReference type="Pfam" id="PF00017">
    <property type="entry name" value="SH2"/>
    <property type="match status" value="1"/>
</dbReference>
<organism evidence="4 5">
    <name type="scientific">Tegillarca granosa</name>
    <name type="common">Malaysian cockle</name>
    <name type="synonym">Anadara granosa</name>
    <dbReference type="NCBI Taxonomy" id="220873"/>
    <lineage>
        <taxon>Eukaryota</taxon>
        <taxon>Metazoa</taxon>
        <taxon>Spiralia</taxon>
        <taxon>Lophotrochozoa</taxon>
        <taxon>Mollusca</taxon>
        <taxon>Bivalvia</taxon>
        <taxon>Autobranchia</taxon>
        <taxon>Pteriomorphia</taxon>
        <taxon>Arcoida</taxon>
        <taxon>Arcoidea</taxon>
        <taxon>Arcidae</taxon>
        <taxon>Tegillarca</taxon>
    </lineage>
</organism>
<dbReference type="CDD" id="cd00173">
    <property type="entry name" value="SH2"/>
    <property type="match status" value="1"/>
</dbReference>